<keyword evidence="3" id="KW-1185">Reference proteome</keyword>
<dbReference type="AlphaFoldDB" id="A0A4Z0LCV4"/>
<proteinExistence type="predicted"/>
<keyword evidence="1" id="KW-1133">Transmembrane helix</keyword>
<organism evidence="2 3">
    <name type="scientific">Flavobacterium humi</name>
    <dbReference type="NCBI Taxonomy" id="2562683"/>
    <lineage>
        <taxon>Bacteria</taxon>
        <taxon>Pseudomonadati</taxon>
        <taxon>Bacteroidota</taxon>
        <taxon>Flavobacteriia</taxon>
        <taxon>Flavobacteriales</taxon>
        <taxon>Flavobacteriaceae</taxon>
        <taxon>Flavobacterium</taxon>
    </lineage>
</organism>
<evidence type="ECO:0000256" key="1">
    <source>
        <dbReference type="SAM" id="Phobius"/>
    </source>
</evidence>
<name>A0A4Z0LCV4_9FLAO</name>
<dbReference type="OrthoDB" id="714277at2"/>
<keyword evidence="1" id="KW-0812">Transmembrane</keyword>
<dbReference type="PROSITE" id="PS51257">
    <property type="entry name" value="PROKAR_LIPOPROTEIN"/>
    <property type="match status" value="1"/>
</dbReference>
<gene>
    <name evidence="2" type="ORF">E4635_01920</name>
</gene>
<accession>A0A4Z0LCV4</accession>
<keyword evidence="1" id="KW-0472">Membrane</keyword>
<feature type="transmembrane region" description="Helical" evidence="1">
    <location>
        <begin position="33"/>
        <end position="54"/>
    </location>
</feature>
<dbReference type="Proteomes" id="UP000297407">
    <property type="component" value="Unassembled WGS sequence"/>
</dbReference>
<evidence type="ECO:0008006" key="4">
    <source>
        <dbReference type="Google" id="ProtNLM"/>
    </source>
</evidence>
<reference evidence="2 3" key="1">
    <citation type="submission" date="2019-04" db="EMBL/GenBank/DDBJ databases">
        <title>Flavobacterium sp. strain DS2-A Genome sequencing and assembly.</title>
        <authorList>
            <person name="Kim I."/>
        </authorList>
    </citation>
    <scope>NUCLEOTIDE SEQUENCE [LARGE SCALE GENOMIC DNA]</scope>
    <source>
        <strain evidence="2 3">DS2-A</strain>
    </source>
</reference>
<protein>
    <recommendedName>
        <fullName evidence="4">Phosphatidate cytidylyltransferase</fullName>
    </recommendedName>
</protein>
<evidence type="ECO:0000313" key="2">
    <source>
        <dbReference type="EMBL" id="TGD59716.1"/>
    </source>
</evidence>
<evidence type="ECO:0000313" key="3">
    <source>
        <dbReference type="Proteomes" id="UP000297407"/>
    </source>
</evidence>
<dbReference type="RefSeq" id="WP_135524923.1">
    <property type="nucleotide sequence ID" value="NZ_SRLH01000001.1"/>
</dbReference>
<sequence length="59" mass="6200">MKSNAIRLGMLLMAMSLFTSCEAIEGIFKAGMGFGIFLVIAGIAVVIFIISKVFGKKGG</sequence>
<dbReference type="EMBL" id="SRLH01000001">
    <property type="protein sequence ID" value="TGD59716.1"/>
    <property type="molecule type" value="Genomic_DNA"/>
</dbReference>
<comment type="caution">
    <text evidence="2">The sequence shown here is derived from an EMBL/GenBank/DDBJ whole genome shotgun (WGS) entry which is preliminary data.</text>
</comment>